<dbReference type="Proteomes" id="UP000663881">
    <property type="component" value="Unassembled WGS sequence"/>
</dbReference>
<dbReference type="AlphaFoldDB" id="A0A815SVF0"/>
<reference evidence="2" key="1">
    <citation type="submission" date="2021-02" db="EMBL/GenBank/DDBJ databases">
        <authorList>
            <person name="Nowell W R."/>
        </authorList>
    </citation>
    <scope>NUCLEOTIDE SEQUENCE</scope>
</reference>
<evidence type="ECO:0000313" key="4">
    <source>
        <dbReference type="Proteomes" id="UP000663891"/>
    </source>
</evidence>
<name>A0A815SVF0_9BILA</name>
<dbReference type="EMBL" id="CAJNON010002068">
    <property type="protein sequence ID" value="CAF1498784.1"/>
    <property type="molecule type" value="Genomic_DNA"/>
</dbReference>
<accession>A0A815SVF0</accession>
<dbReference type="EMBL" id="CAJOAY010005242">
    <property type="protein sequence ID" value="CAF4100528.1"/>
    <property type="molecule type" value="Genomic_DNA"/>
</dbReference>
<sequence length="214" mass="25215">MAHEQNGEHFYNDESSLSTMDRARHVYIDHLKGARLLEEISNKTAIQSLQSVNNKNSQVKYSNDLYEHIFLSQGYAIRHRQKSTKMTPEQQDFFAQLFYQGEVVGKKVSVEKAHQEMRLALKPDKSKLFLTNQYLTKNQIRSLFGRLSKKQTNERRQHWINKDKNHDQSEDSDEDAEDYFKIQQEQEWTDLKADEVVNARDYYSGNESDSDTIE</sequence>
<dbReference type="Proteomes" id="UP000663891">
    <property type="component" value="Unassembled WGS sequence"/>
</dbReference>
<comment type="caution">
    <text evidence="2">The sequence shown here is derived from an EMBL/GenBank/DDBJ whole genome shotgun (WGS) entry which is preliminary data.</text>
</comment>
<feature type="compositionally biased region" description="Basic and acidic residues" evidence="1">
    <location>
        <begin position="154"/>
        <end position="169"/>
    </location>
</feature>
<evidence type="ECO:0000256" key="1">
    <source>
        <dbReference type="SAM" id="MobiDB-lite"/>
    </source>
</evidence>
<organism evidence="2 4">
    <name type="scientific">Adineta steineri</name>
    <dbReference type="NCBI Taxonomy" id="433720"/>
    <lineage>
        <taxon>Eukaryota</taxon>
        <taxon>Metazoa</taxon>
        <taxon>Spiralia</taxon>
        <taxon>Gnathifera</taxon>
        <taxon>Rotifera</taxon>
        <taxon>Eurotatoria</taxon>
        <taxon>Bdelloidea</taxon>
        <taxon>Adinetida</taxon>
        <taxon>Adinetidae</taxon>
        <taxon>Adineta</taxon>
    </lineage>
</organism>
<gene>
    <name evidence="3" type="ORF">OKA104_LOCUS35652</name>
    <name evidence="2" type="ORF">VCS650_LOCUS42124</name>
</gene>
<evidence type="ECO:0000313" key="2">
    <source>
        <dbReference type="EMBL" id="CAF1498784.1"/>
    </source>
</evidence>
<feature type="region of interest" description="Disordered" evidence="1">
    <location>
        <begin position="154"/>
        <end position="180"/>
    </location>
</feature>
<proteinExistence type="predicted"/>
<protein>
    <submittedName>
        <fullName evidence="2">Uncharacterized protein</fullName>
    </submittedName>
</protein>
<evidence type="ECO:0000313" key="3">
    <source>
        <dbReference type="EMBL" id="CAF4100528.1"/>
    </source>
</evidence>
<dbReference type="OrthoDB" id="6046219at2759"/>